<dbReference type="SUPFAM" id="SSF56712">
    <property type="entry name" value="Prokaryotic type I DNA topoisomerase"/>
    <property type="match status" value="1"/>
</dbReference>
<proteinExistence type="predicted"/>
<dbReference type="Pfam" id="PF01131">
    <property type="entry name" value="Topoisom_bac"/>
    <property type="match status" value="1"/>
</dbReference>
<evidence type="ECO:0000313" key="3">
    <source>
        <dbReference type="EMBL" id="SYV95417.1"/>
    </source>
</evidence>
<dbReference type="GO" id="GO:0003916">
    <property type="term" value="F:DNA topoisomerase activity"/>
    <property type="evidence" value="ECO:0007669"/>
    <property type="project" value="InterPro"/>
</dbReference>
<dbReference type="InterPro" id="IPR013824">
    <property type="entry name" value="Topo_IA_cen_sub1"/>
</dbReference>
<gene>
    <name evidence="3" type="ORF">NCTC10115_01398</name>
</gene>
<evidence type="ECO:0000313" key="4">
    <source>
        <dbReference type="Proteomes" id="UP000260136"/>
    </source>
</evidence>
<evidence type="ECO:0000259" key="2">
    <source>
        <dbReference type="PROSITE" id="PS52039"/>
    </source>
</evidence>
<sequence>MKSKINADSAGRVQSIALKFITEREELINKFVPRFW</sequence>
<protein>
    <submittedName>
        <fullName evidence="3">DNA topoisomerase I</fullName>
    </submittedName>
</protein>
<feature type="domain" description="Topo IA-type catalytic" evidence="2">
    <location>
        <begin position="1"/>
        <end position="36"/>
    </location>
</feature>
<dbReference type="GO" id="GO:0006265">
    <property type="term" value="P:DNA topological change"/>
    <property type="evidence" value="ECO:0007669"/>
    <property type="project" value="InterPro"/>
</dbReference>
<name>A0A3B0PHR1_MYCGL</name>
<dbReference type="InterPro" id="IPR013497">
    <property type="entry name" value="Topo_IA_cen"/>
</dbReference>
<dbReference type="Gene3D" id="1.10.460.10">
    <property type="entry name" value="Topoisomerase I, domain 2"/>
    <property type="match status" value="1"/>
</dbReference>
<dbReference type="InterPro" id="IPR023405">
    <property type="entry name" value="Topo_IA_core_domain"/>
</dbReference>
<reference evidence="4" key="1">
    <citation type="submission" date="2018-06" db="EMBL/GenBank/DDBJ databases">
        <authorList>
            <consortium name="Pathogen Informatics"/>
        </authorList>
    </citation>
    <scope>NUCLEOTIDE SEQUENCE [LARGE SCALE GENOMIC DNA]</scope>
    <source>
        <strain evidence="4">NCTC10115</strain>
    </source>
</reference>
<dbReference type="EMBL" id="LS991952">
    <property type="protein sequence ID" value="SYV95417.1"/>
    <property type="molecule type" value="Genomic_DNA"/>
</dbReference>
<dbReference type="AlphaFoldDB" id="A0A3B0PHR1"/>
<dbReference type="PROSITE" id="PS52039">
    <property type="entry name" value="TOPO_IA_2"/>
    <property type="match status" value="1"/>
</dbReference>
<keyword evidence="1 3" id="KW-0413">Isomerase</keyword>
<feature type="non-terminal residue" evidence="3">
    <location>
        <position position="36"/>
    </location>
</feature>
<organism evidence="3 4">
    <name type="scientific">Mycoplasmoides gallisepticum</name>
    <name type="common">Mycoplasma gallisepticum</name>
    <dbReference type="NCBI Taxonomy" id="2096"/>
    <lineage>
        <taxon>Bacteria</taxon>
        <taxon>Bacillati</taxon>
        <taxon>Mycoplasmatota</taxon>
        <taxon>Mycoplasmoidales</taxon>
        <taxon>Mycoplasmoidaceae</taxon>
        <taxon>Mycoplasmoides</taxon>
    </lineage>
</organism>
<dbReference type="GO" id="GO:0003677">
    <property type="term" value="F:DNA binding"/>
    <property type="evidence" value="ECO:0007669"/>
    <property type="project" value="InterPro"/>
</dbReference>
<evidence type="ECO:0000256" key="1">
    <source>
        <dbReference type="ARBA" id="ARBA00023235"/>
    </source>
</evidence>
<accession>A0A3B0PHR1</accession>
<dbReference type="Proteomes" id="UP000260136">
    <property type="component" value="Chromosome"/>
</dbReference>